<dbReference type="PANTHER" id="PTHR11695">
    <property type="entry name" value="ALCOHOL DEHYDROGENASE RELATED"/>
    <property type="match status" value="1"/>
</dbReference>
<dbReference type="Proteomes" id="UP000320811">
    <property type="component" value="Unassembled WGS sequence"/>
</dbReference>
<evidence type="ECO:0000256" key="1">
    <source>
        <dbReference type="ARBA" id="ARBA00023002"/>
    </source>
</evidence>
<dbReference type="GO" id="GO:0016491">
    <property type="term" value="F:oxidoreductase activity"/>
    <property type="evidence" value="ECO:0007669"/>
    <property type="project" value="UniProtKB-KW"/>
</dbReference>
<keyword evidence="1" id="KW-0560">Oxidoreductase</keyword>
<proteinExistence type="predicted"/>
<dbReference type="Gene3D" id="3.40.50.720">
    <property type="entry name" value="NAD(P)-binding Rossmann-like Domain"/>
    <property type="match status" value="1"/>
</dbReference>
<evidence type="ECO:0000259" key="2">
    <source>
        <dbReference type="SMART" id="SM00829"/>
    </source>
</evidence>
<dbReference type="Pfam" id="PF08240">
    <property type="entry name" value="ADH_N"/>
    <property type="match status" value="1"/>
</dbReference>
<dbReference type="PROSITE" id="PS01162">
    <property type="entry name" value="QOR_ZETA_CRYSTAL"/>
    <property type="match status" value="1"/>
</dbReference>
<dbReference type="Gene3D" id="3.90.180.10">
    <property type="entry name" value="Medium-chain alcohol dehydrogenases, catalytic domain"/>
    <property type="match status" value="1"/>
</dbReference>
<dbReference type="RefSeq" id="WP_145674672.1">
    <property type="nucleotide sequence ID" value="NZ_VIWO01000013.1"/>
</dbReference>
<dbReference type="EMBL" id="VIWO01000013">
    <property type="protein sequence ID" value="TWF32852.1"/>
    <property type="molecule type" value="Genomic_DNA"/>
</dbReference>
<dbReference type="SUPFAM" id="SSF50129">
    <property type="entry name" value="GroES-like"/>
    <property type="match status" value="1"/>
</dbReference>
<accession>A0A561P409</accession>
<dbReference type="GO" id="GO:0008270">
    <property type="term" value="F:zinc ion binding"/>
    <property type="evidence" value="ECO:0007669"/>
    <property type="project" value="InterPro"/>
</dbReference>
<dbReference type="OrthoDB" id="634508at2"/>
<evidence type="ECO:0000313" key="3">
    <source>
        <dbReference type="EMBL" id="TWF32852.1"/>
    </source>
</evidence>
<dbReference type="InterPro" id="IPR036291">
    <property type="entry name" value="NAD(P)-bd_dom_sf"/>
</dbReference>
<dbReference type="InterPro" id="IPR050700">
    <property type="entry name" value="YIM1/Zinc_Alcohol_DH_Fams"/>
</dbReference>
<dbReference type="SUPFAM" id="SSF51735">
    <property type="entry name" value="NAD(P)-binding Rossmann-fold domains"/>
    <property type="match status" value="1"/>
</dbReference>
<gene>
    <name evidence="3" type="ORF">FHW36_113107</name>
</gene>
<reference evidence="3 4" key="1">
    <citation type="submission" date="2019-06" db="EMBL/GenBank/DDBJ databases">
        <title>Sorghum-associated microbial communities from plants grown in Nebraska, USA.</title>
        <authorList>
            <person name="Schachtman D."/>
        </authorList>
    </citation>
    <scope>NUCLEOTIDE SEQUENCE [LARGE SCALE GENOMIC DNA]</scope>
    <source>
        <strain evidence="3 4">1209</strain>
    </source>
</reference>
<dbReference type="InterPro" id="IPR002364">
    <property type="entry name" value="Quin_OxRdtase/zeta-crystal_CS"/>
</dbReference>
<dbReference type="AlphaFoldDB" id="A0A561P409"/>
<dbReference type="CDD" id="cd05289">
    <property type="entry name" value="MDR_like_2"/>
    <property type="match status" value="1"/>
</dbReference>
<name>A0A561P409_9BACT</name>
<sequence>MKAIVLQQTGGVENLVAKEVPTPAIKDNEVLIRNKAISINPVDNYVRAVDEALKAYVRPTAGEDIILGWDIAGEVVATGKAVTHLKTGDTVFGMVNFPGHGKAYAEYVAAPENQLALKPAGTTFEEAAAATLAALTAWQALVTYGQVKKGDSVLIHSAAGGVGHYAIQIAKHFGAHVIASASPAKKTTVLELGADEHVDYTQQPFETVVKDIDLVIDTQAIPGHLERSLSVLKNGGRLISLLGNIDEALQQKAAARNIYTHRLVVHSNGEDMKSIAALMERGELRSIVAQTFEFEEMGKAHMQVATGKTQGKLVVRV</sequence>
<keyword evidence="4" id="KW-1185">Reference proteome</keyword>
<dbReference type="Pfam" id="PF13602">
    <property type="entry name" value="ADH_zinc_N_2"/>
    <property type="match status" value="1"/>
</dbReference>
<dbReference type="InterPro" id="IPR020843">
    <property type="entry name" value="ER"/>
</dbReference>
<comment type="caution">
    <text evidence="3">The sequence shown here is derived from an EMBL/GenBank/DDBJ whole genome shotgun (WGS) entry which is preliminary data.</text>
</comment>
<organism evidence="3 4">
    <name type="scientific">Chitinophaga polysaccharea</name>
    <dbReference type="NCBI Taxonomy" id="1293035"/>
    <lineage>
        <taxon>Bacteria</taxon>
        <taxon>Pseudomonadati</taxon>
        <taxon>Bacteroidota</taxon>
        <taxon>Chitinophagia</taxon>
        <taxon>Chitinophagales</taxon>
        <taxon>Chitinophagaceae</taxon>
        <taxon>Chitinophaga</taxon>
    </lineage>
</organism>
<dbReference type="InterPro" id="IPR013154">
    <property type="entry name" value="ADH-like_N"/>
</dbReference>
<dbReference type="PANTHER" id="PTHR11695:SF294">
    <property type="entry name" value="RETICULON-4-INTERACTING PROTEIN 1, MITOCHONDRIAL"/>
    <property type="match status" value="1"/>
</dbReference>
<dbReference type="SMART" id="SM00829">
    <property type="entry name" value="PKS_ER"/>
    <property type="match status" value="1"/>
</dbReference>
<dbReference type="InterPro" id="IPR011032">
    <property type="entry name" value="GroES-like_sf"/>
</dbReference>
<protein>
    <submittedName>
        <fullName evidence="3">NADPH:quinone reductase-like Zn-dependent oxidoreductase</fullName>
    </submittedName>
</protein>
<feature type="domain" description="Enoyl reductase (ER)" evidence="2">
    <location>
        <begin position="10"/>
        <end position="315"/>
    </location>
</feature>
<evidence type="ECO:0000313" key="4">
    <source>
        <dbReference type="Proteomes" id="UP000320811"/>
    </source>
</evidence>